<organism evidence="2 3">
    <name type="scientific">Tanacetum coccineum</name>
    <dbReference type="NCBI Taxonomy" id="301880"/>
    <lineage>
        <taxon>Eukaryota</taxon>
        <taxon>Viridiplantae</taxon>
        <taxon>Streptophyta</taxon>
        <taxon>Embryophyta</taxon>
        <taxon>Tracheophyta</taxon>
        <taxon>Spermatophyta</taxon>
        <taxon>Magnoliopsida</taxon>
        <taxon>eudicotyledons</taxon>
        <taxon>Gunneridae</taxon>
        <taxon>Pentapetalae</taxon>
        <taxon>asterids</taxon>
        <taxon>campanulids</taxon>
        <taxon>Asterales</taxon>
        <taxon>Asteraceae</taxon>
        <taxon>Asteroideae</taxon>
        <taxon>Anthemideae</taxon>
        <taxon>Anthemidinae</taxon>
        <taxon>Tanacetum</taxon>
    </lineage>
</organism>
<dbReference type="PANTHER" id="PTHR34223">
    <property type="entry name" value="OS11G0201299 PROTEIN"/>
    <property type="match status" value="1"/>
</dbReference>
<evidence type="ECO:0000259" key="1">
    <source>
        <dbReference type="Pfam" id="PF23622"/>
    </source>
</evidence>
<accession>A0ABQ4YDQ8</accession>
<comment type="caution">
    <text evidence="2">The sequence shown here is derived from an EMBL/GenBank/DDBJ whole genome shotgun (WGS) entry which is preliminary data.</text>
</comment>
<protein>
    <submittedName>
        <fullName evidence="2">Ribonuclease H-like domain-containing protein</fullName>
    </submittedName>
</protein>
<reference evidence="2" key="1">
    <citation type="journal article" date="2022" name="Int. J. Mol. Sci.">
        <title>Draft Genome of Tanacetum Coccineum: Genomic Comparison of Closely Related Tanacetum-Family Plants.</title>
        <authorList>
            <person name="Yamashiro T."/>
            <person name="Shiraishi A."/>
            <person name="Nakayama K."/>
            <person name="Satake H."/>
        </authorList>
    </citation>
    <scope>NUCLEOTIDE SEQUENCE</scope>
</reference>
<dbReference type="Proteomes" id="UP001151760">
    <property type="component" value="Unassembled WGS sequence"/>
</dbReference>
<name>A0ABQ4YDQ8_9ASTR</name>
<proteinExistence type="predicted"/>
<evidence type="ECO:0000313" key="3">
    <source>
        <dbReference type="Proteomes" id="UP001151760"/>
    </source>
</evidence>
<dbReference type="InterPro" id="IPR053197">
    <property type="entry name" value="F-box_SCFL_complex_component"/>
</dbReference>
<keyword evidence="3" id="KW-1185">Reference proteome</keyword>
<feature type="domain" description="At1g61320/AtMIF1 LRR" evidence="1">
    <location>
        <begin position="89"/>
        <end position="269"/>
    </location>
</feature>
<sequence length="322" mass="37698">MEGVDRLNELKDEMLVNNIMSRLDCTTKELIRTTATISKRWKNLWTQLPHLIFSDINDLPDYYYANKETDLHGYISFIDNILNHCPTNLNLKRFKLDINYSSLINSEFKSQANSWIRYAISRNVEDVDLWLQDVRQFVFMYEDELFFNNLCFTHAKLSFCRFNPPNGAISWERLKCLCLFRGILDEDMIENILSGSPCLESLELKDCHGYRRIDVTSGSVKKFVFSNYYYWNEEDYIDCIKINAPYISSLTIKGEFGFELVLLDVSSLIKAELDYSIDPGMCDDIPHEEMLRGLLESLDHVKDVIINDYCWAVYSNLKVLCC</sequence>
<dbReference type="PANTHER" id="PTHR34223:SF51">
    <property type="entry name" value="OS06G0556300 PROTEIN"/>
    <property type="match status" value="1"/>
</dbReference>
<dbReference type="Pfam" id="PF23622">
    <property type="entry name" value="LRR_At1g61320_AtMIF1"/>
    <property type="match status" value="1"/>
</dbReference>
<evidence type="ECO:0000313" key="2">
    <source>
        <dbReference type="EMBL" id="GJS75924.1"/>
    </source>
</evidence>
<dbReference type="InterPro" id="IPR055357">
    <property type="entry name" value="LRR_At1g61320_AtMIF1"/>
</dbReference>
<dbReference type="EMBL" id="BQNB010010338">
    <property type="protein sequence ID" value="GJS75924.1"/>
    <property type="molecule type" value="Genomic_DNA"/>
</dbReference>
<gene>
    <name evidence="2" type="ORF">Tco_0725805</name>
</gene>
<reference evidence="2" key="2">
    <citation type="submission" date="2022-01" db="EMBL/GenBank/DDBJ databases">
        <authorList>
            <person name="Yamashiro T."/>
            <person name="Shiraishi A."/>
            <person name="Satake H."/>
            <person name="Nakayama K."/>
        </authorList>
    </citation>
    <scope>NUCLEOTIDE SEQUENCE</scope>
</reference>